<feature type="transmembrane region" description="Helical" evidence="1">
    <location>
        <begin position="64"/>
        <end position="84"/>
    </location>
</feature>
<keyword evidence="3" id="KW-1185">Reference proteome</keyword>
<evidence type="ECO:0000313" key="3">
    <source>
        <dbReference type="Proteomes" id="UP000266178"/>
    </source>
</evidence>
<sequence length="87" mass="9792">MPNQTQKTWRAICINPKCPEHGYVWDAPDFLKDCPDCGKPLMEATAQFQRLARNLERSSELWEGLLLVLMLGLAFAFMAVVILGGKP</sequence>
<keyword evidence="1" id="KW-0472">Membrane</keyword>
<comment type="caution">
    <text evidence="2">The sequence shown here is derived from an EMBL/GenBank/DDBJ whole genome shotgun (WGS) entry which is preliminary data.</text>
</comment>
<dbReference type="RefSeq" id="WP_119355646.1">
    <property type="nucleotide sequence ID" value="NZ_BJXM01000022.1"/>
</dbReference>
<evidence type="ECO:0000313" key="2">
    <source>
        <dbReference type="EMBL" id="RIH94019.1"/>
    </source>
</evidence>
<dbReference type="AlphaFoldDB" id="A0A399FEP6"/>
<organism evidence="2 3">
    <name type="scientific">Meiothermus granaticius NBRC 107808</name>
    <dbReference type="NCBI Taxonomy" id="1227551"/>
    <lineage>
        <taxon>Bacteria</taxon>
        <taxon>Thermotogati</taxon>
        <taxon>Deinococcota</taxon>
        <taxon>Deinococci</taxon>
        <taxon>Thermales</taxon>
        <taxon>Thermaceae</taxon>
        <taxon>Meiothermus</taxon>
    </lineage>
</organism>
<accession>A0A399FEP6</accession>
<evidence type="ECO:0000256" key="1">
    <source>
        <dbReference type="SAM" id="Phobius"/>
    </source>
</evidence>
<name>A0A399FEP6_9DEIN</name>
<dbReference type="Proteomes" id="UP000266178">
    <property type="component" value="Unassembled WGS sequence"/>
</dbReference>
<proteinExistence type="predicted"/>
<dbReference type="EMBL" id="QWLB01000001">
    <property type="protein sequence ID" value="RIH94019.1"/>
    <property type="molecule type" value="Genomic_DNA"/>
</dbReference>
<reference evidence="2 3" key="1">
    <citation type="submission" date="2018-08" db="EMBL/GenBank/DDBJ databases">
        <title>Meiothermus granaticius genome AF-68 sequencing project.</title>
        <authorList>
            <person name="Da Costa M.S."/>
            <person name="Albuquerque L."/>
            <person name="Raposo P."/>
            <person name="Froufe H.J.C."/>
            <person name="Barroso C.S."/>
            <person name="Egas C."/>
        </authorList>
    </citation>
    <scope>NUCLEOTIDE SEQUENCE [LARGE SCALE GENOMIC DNA]</scope>
    <source>
        <strain evidence="2 3">AF-68</strain>
    </source>
</reference>
<keyword evidence="1" id="KW-0812">Transmembrane</keyword>
<protein>
    <submittedName>
        <fullName evidence="2">Uncharacterized protein</fullName>
    </submittedName>
</protein>
<gene>
    <name evidence="2" type="ORF">Mgrana_00105</name>
</gene>
<keyword evidence="1" id="KW-1133">Transmembrane helix</keyword>